<comment type="caution">
    <text evidence="3">The sequence shown here is derived from an EMBL/GenBank/DDBJ whole genome shotgun (WGS) entry which is preliminary data.</text>
</comment>
<dbReference type="STRING" id="157652.A0A371H5E7"/>
<dbReference type="PANTHER" id="PTHR33184:SF11">
    <property type="entry name" value="BETA-1,3-N-ACETYLGLUCOSAMINYLTRANSFERASE FAMILY PROTEIN"/>
    <property type="match status" value="1"/>
</dbReference>
<keyword evidence="1 2" id="KW-0732">Signal</keyword>
<keyword evidence="4" id="KW-1185">Reference proteome</keyword>
<proteinExistence type="predicted"/>
<dbReference type="PANTHER" id="PTHR33184">
    <property type="entry name" value="PROTEIN TAPETUM DETERMINANT 1-LIKE-RELATED"/>
    <property type="match status" value="1"/>
</dbReference>
<gene>
    <name evidence="3" type="ORF">CR513_19064</name>
</gene>
<accession>A0A371H5E7</accession>
<organism evidence="3 4">
    <name type="scientific">Mucuna pruriens</name>
    <name type="common">Velvet bean</name>
    <name type="synonym">Dolichos pruriens</name>
    <dbReference type="NCBI Taxonomy" id="157652"/>
    <lineage>
        <taxon>Eukaryota</taxon>
        <taxon>Viridiplantae</taxon>
        <taxon>Streptophyta</taxon>
        <taxon>Embryophyta</taxon>
        <taxon>Tracheophyta</taxon>
        <taxon>Spermatophyta</taxon>
        <taxon>Magnoliopsida</taxon>
        <taxon>eudicotyledons</taxon>
        <taxon>Gunneridae</taxon>
        <taxon>Pentapetalae</taxon>
        <taxon>rosids</taxon>
        <taxon>fabids</taxon>
        <taxon>Fabales</taxon>
        <taxon>Fabaceae</taxon>
        <taxon>Papilionoideae</taxon>
        <taxon>50 kb inversion clade</taxon>
        <taxon>NPAAA clade</taxon>
        <taxon>indigoferoid/millettioid clade</taxon>
        <taxon>Phaseoleae</taxon>
        <taxon>Mucuna</taxon>
    </lineage>
</organism>
<feature type="signal peptide" evidence="2">
    <location>
        <begin position="1"/>
        <end position="25"/>
    </location>
</feature>
<dbReference type="OrthoDB" id="600752at2759"/>
<dbReference type="EMBL" id="QJKJ01003515">
    <property type="protein sequence ID" value="RDX98064.1"/>
    <property type="molecule type" value="Genomic_DNA"/>
</dbReference>
<protein>
    <recommendedName>
        <fullName evidence="5">Protein TAPETUM DETERMINANT 1</fullName>
    </recommendedName>
</protein>
<dbReference type="Proteomes" id="UP000257109">
    <property type="component" value="Unassembled WGS sequence"/>
</dbReference>
<dbReference type="Pfam" id="PF24068">
    <property type="entry name" value="TPD1_C"/>
    <property type="match status" value="1"/>
</dbReference>
<reference evidence="3" key="1">
    <citation type="submission" date="2018-05" db="EMBL/GenBank/DDBJ databases">
        <title>Draft genome of Mucuna pruriens seed.</title>
        <authorList>
            <person name="Nnadi N.E."/>
            <person name="Vos R."/>
            <person name="Hasami M.H."/>
            <person name="Devisetty U.K."/>
            <person name="Aguiy J.C."/>
        </authorList>
    </citation>
    <scope>NUCLEOTIDE SEQUENCE [LARGE SCALE GENOMIC DNA]</scope>
    <source>
        <strain evidence="3">JCA_2017</strain>
    </source>
</reference>
<dbReference type="InterPro" id="IPR040361">
    <property type="entry name" value="TPD1"/>
</dbReference>
<feature type="non-terminal residue" evidence="3">
    <location>
        <position position="1"/>
    </location>
</feature>
<evidence type="ECO:0000313" key="4">
    <source>
        <dbReference type="Proteomes" id="UP000257109"/>
    </source>
</evidence>
<feature type="chain" id="PRO_5016818825" description="Protein TAPETUM DETERMINANT 1" evidence="2">
    <location>
        <begin position="26"/>
        <end position="122"/>
    </location>
</feature>
<evidence type="ECO:0008006" key="5">
    <source>
        <dbReference type="Google" id="ProtNLM"/>
    </source>
</evidence>
<dbReference type="GO" id="GO:0001709">
    <property type="term" value="P:cell fate determination"/>
    <property type="evidence" value="ECO:0007669"/>
    <property type="project" value="TreeGrafter"/>
</dbReference>
<evidence type="ECO:0000256" key="1">
    <source>
        <dbReference type="ARBA" id="ARBA00022729"/>
    </source>
</evidence>
<evidence type="ECO:0000313" key="3">
    <source>
        <dbReference type="EMBL" id="RDX98064.1"/>
    </source>
</evidence>
<dbReference type="AlphaFoldDB" id="A0A371H5E7"/>
<evidence type="ECO:0000256" key="2">
    <source>
        <dbReference type="SAM" id="SignalP"/>
    </source>
</evidence>
<name>A0A371H5E7_MUCPR</name>
<sequence length="122" mass="13389">METTFNKYLISILFLTFVIKGSSYCNLNNIIVGTTRSGREINGVPEWNVVVTNNCSCTQSQIRFACNGFRTVESVSPSILSVQGDTCLLINGNPLKGFATVSFSYAWDPAFVFLAKTSHTTC</sequence>